<dbReference type="Proteomes" id="UP000272942">
    <property type="component" value="Unassembled WGS sequence"/>
</dbReference>
<gene>
    <name evidence="2" type="ORF">ECPE_LOCUS9335</name>
</gene>
<feature type="compositionally biased region" description="Polar residues" evidence="1">
    <location>
        <begin position="8"/>
        <end position="18"/>
    </location>
</feature>
<protein>
    <submittedName>
        <fullName evidence="4">PIH1_CS domain-containing protein</fullName>
    </submittedName>
</protein>
<feature type="region of interest" description="Disordered" evidence="1">
    <location>
        <begin position="1"/>
        <end position="31"/>
    </location>
</feature>
<evidence type="ECO:0000313" key="3">
    <source>
        <dbReference type="Proteomes" id="UP000272942"/>
    </source>
</evidence>
<name>A0A183AQV0_9TREM</name>
<sequence>MDVEGLNRTFNKGTSNRNAGPVIDSTDTDLSDTEPFAIQQEYVPEKLLILKPNKLPGPYQLKATILKECTHTL</sequence>
<dbReference type="AlphaFoldDB" id="A0A183AQV0"/>
<evidence type="ECO:0000313" key="4">
    <source>
        <dbReference type="WBParaSite" id="ECPE_0000936401-mRNA-1"/>
    </source>
</evidence>
<proteinExistence type="predicted"/>
<keyword evidence="3" id="KW-1185">Reference proteome</keyword>
<accession>A0A183AQV0</accession>
<dbReference type="EMBL" id="UZAN01047247">
    <property type="protein sequence ID" value="VDP85182.1"/>
    <property type="molecule type" value="Genomic_DNA"/>
</dbReference>
<evidence type="ECO:0000256" key="1">
    <source>
        <dbReference type="SAM" id="MobiDB-lite"/>
    </source>
</evidence>
<dbReference type="WBParaSite" id="ECPE_0000936401-mRNA-1">
    <property type="protein sequence ID" value="ECPE_0000936401-mRNA-1"/>
    <property type="gene ID" value="ECPE_0000936401"/>
</dbReference>
<reference evidence="2 3" key="2">
    <citation type="submission" date="2018-11" db="EMBL/GenBank/DDBJ databases">
        <authorList>
            <consortium name="Pathogen Informatics"/>
        </authorList>
    </citation>
    <scope>NUCLEOTIDE SEQUENCE [LARGE SCALE GENOMIC DNA]</scope>
    <source>
        <strain evidence="2 3">Egypt</strain>
    </source>
</reference>
<evidence type="ECO:0000313" key="2">
    <source>
        <dbReference type="EMBL" id="VDP85182.1"/>
    </source>
</evidence>
<reference evidence="4" key="1">
    <citation type="submission" date="2016-06" db="UniProtKB">
        <authorList>
            <consortium name="WormBaseParasite"/>
        </authorList>
    </citation>
    <scope>IDENTIFICATION</scope>
</reference>
<organism evidence="4">
    <name type="scientific">Echinostoma caproni</name>
    <dbReference type="NCBI Taxonomy" id="27848"/>
    <lineage>
        <taxon>Eukaryota</taxon>
        <taxon>Metazoa</taxon>
        <taxon>Spiralia</taxon>
        <taxon>Lophotrochozoa</taxon>
        <taxon>Platyhelminthes</taxon>
        <taxon>Trematoda</taxon>
        <taxon>Digenea</taxon>
        <taxon>Plagiorchiida</taxon>
        <taxon>Echinostomata</taxon>
        <taxon>Echinostomatoidea</taxon>
        <taxon>Echinostomatidae</taxon>
        <taxon>Echinostoma</taxon>
    </lineage>
</organism>